<dbReference type="Gene3D" id="1.20.1250.20">
    <property type="entry name" value="MFS general substrate transporter like domains"/>
    <property type="match status" value="1"/>
</dbReference>
<feature type="non-terminal residue" evidence="5">
    <location>
        <position position="1"/>
    </location>
</feature>
<evidence type="ECO:0000313" key="6">
    <source>
        <dbReference type="Proteomes" id="UP000759131"/>
    </source>
</evidence>
<evidence type="ECO:0000256" key="1">
    <source>
        <dbReference type="ARBA" id="ARBA00022692"/>
    </source>
</evidence>
<dbReference type="PANTHER" id="PTHR23121">
    <property type="entry name" value="SODIUM-DEPENDENT GLUCOSE TRANSPORTER 1"/>
    <property type="match status" value="1"/>
</dbReference>
<reference evidence="5" key="1">
    <citation type="submission" date="2020-11" db="EMBL/GenBank/DDBJ databases">
        <authorList>
            <person name="Tran Van P."/>
        </authorList>
    </citation>
    <scope>NUCLEOTIDE SEQUENCE</scope>
</reference>
<keyword evidence="3 4" id="KW-0472">Membrane</keyword>
<dbReference type="SUPFAM" id="SSF103473">
    <property type="entry name" value="MFS general substrate transporter"/>
    <property type="match status" value="1"/>
</dbReference>
<gene>
    <name evidence="5" type="ORF">OSB1V03_LOCUS18018</name>
</gene>
<keyword evidence="6" id="KW-1185">Reference proteome</keyword>
<organism evidence="5">
    <name type="scientific">Medioppia subpectinata</name>
    <dbReference type="NCBI Taxonomy" id="1979941"/>
    <lineage>
        <taxon>Eukaryota</taxon>
        <taxon>Metazoa</taxon>
        <taxon>Ecdysozoa</taxon>
        <taxon>Arthropoda</taxon>
        <taxon>Chelicerata</taxon>
        <taxon>Arachnida</taxon>
        <taxon>Acari</taxon>
        <taxon>Acariformes</taxon>
        <taxon>Sarcoptiformes</taxon>
        <taxon>Oribatida</taxon>
        <taxon>Brachypylina</taxon>
        <taxon>Oppioidea</taxon>
        <taxon>Oppiidae</taxon>
        <taxon>Medioppia</taxon>
    </lineage>
</organism>
<accession>A0A7R9QBV4</accession>
<sequence>FFRGLGYILGPIIVEPFLTTEVVEDDSVTTVASINGTKTVDSIVLFAINGTQSPEPKEEAHIYIPYMINGVMLILAAVLVFIQYLFCVRLNRLTKMTVSSSQDTIISTITCDDKVSQTIDIEKYENETKREEPKLYTLSIIILCSVFYLFFFEEVVVTYLASFSANIDLHLTKSGGAFLTSIFNVCNVIGKGIGIVLALKLKHFTMLYMNLIVCGVLNMSGTLGSVFVPLAIANYIESYPLSLIYASLLCALSCLIVLIAIQMLIVFRQKRLKRRQLIQEKPVVKC</sequence>
<evidence type="ECO:0000256" key="2">
    <source>
        <dbReference type="ARBA" id="ARBA00022989"/>
    </source>
</evidence>
<keyword evidence="2 4" id="KW-1133">Transmembrane helix</keyword>
<dbReference type="AlphaFoldDB" id="A0A7R9QBV4"/>
<feature type="transmembrane region" description="Helical" evidence="4">
    <location>
        <begin position="63"/>
        <end position="86"/>
    </location>
</feature>
<keyword evidence="1 4" id="KW-0812">Transmembrane</keyword>
<dbReference type="EMBL" id="CAJPIZ010022879">
    <property type="protein sequence ID" value="CAG2118066.1"/>
    <property type="molecule type" value="Genomic_DNA"/>
</dbReference>
<evidence type="ECO:0000313" key="5">
    <source>
        <dbReference type="EMBL" id="CAD7640032.1"/>
    </source>
</evidence>
<feature type="transmembrane region" description="Helical" evidence="4">
    <location>
        <begin position="177"/>
        <end position="199"/>
    </location>
</feature>
<dbReference type="EMBL" id="OC877454">
    <property type="protein sequence ID" value="CAD7640032.1"/>
    <property type="molecule type" value="Genomic_DNA"/>
</dbReference>
<feature type="transmembrane region" description="Helical" evidence="4">
    <location>
        <begin position="211"/>
        <end position="236"/>
    </location>
</feature>
<name>A0A7R9QBV4_9ACAR</name>
<protein>
    <recommendedName>
        <fullName evidence="7">Sodium-dependent glucose transporter 1-like protein</fullName>
    </recommendedName>
</protein>
<dbReference type="Proteomes" id="UP000759131">
    <property type="component" value="Unassembled WGS sequence"/>
</dbReference>
<evidence type="ECO:0000256" key="3">
    <source>
        <dbReference type="ARBA" id="ARBA00023136"/>
    </source>
</evidence>
<dbReference type="PANTHER" id="PTHR23121:SF9">
    <property type="entry name" value="SODIUM-DEPENDENT GLUCOSE TRANSPORTER 1"/>
    <property type="match status" value="1"/>
</dbReference>
<evidence type="ECO:0000256" key="4">
    <source>
        <dbReference type="SAM" id="Phobius"/>
    </source>
</evidence>
<feature type="transmembrane region" description="Helical" evidence="4">
    <location>
        <begin position="242"/>
        <end position="267"/>
    </location>
</feature>
<feature type="transmembrane region" description="Helical" evidence="4">
    <location>
        <begin position="135"/>
        <end position="157"/>
    </location>
</feature>
<evidence type="ECO:0008006" key="7">
    <source>
        <dbReference type="Google" id="ProtNLM"/>
    </source>
</evidence>
<proteinExistence type="predicted"/>
<dbReference type="InterPro" id="IPR036259">
    <property type="entry name" value="MFS_trans_sf"/>
</dbReference>